<protein>
    <submittedName>
        <fullName evidence="4">Nipsnap family protein</fullName>
    </submittedName>
</protein>
<dbReference type="GeneID" id="88181862"/>
<dbReference type="HOGENOM" id="CLU_053393_0_1_1"/>
<feature type="region of interest" description="Disordered" evidence="2">
    <location>
        <begin position="32"/>
        <end position="63"/>
    </location>
</feature>
<dbReference type="EMBL" id="CP025767">
    <property type="protein sequence ID" value="KGB79895.1"/>
    <property type="molecule type" value="Genomic_DNA"/>
</dbReference>
<evidence type="ECO:0000313" key="4">
    <source>
        <dbReference type="EMBL" id="KGB79895.1"/>
    </source>
</evidence>
<comment type="similarity">
    <text evidence="1">Belongs to the NipSnap family.</text>
</comment>
<evidence type="ECO:0000313" key="5">
    <source>
        <dbReference type="Proteomes" id="UP000029445"/>
    </source>
</evidence>
<proteinExistence type="inferred from homology"/>
<dbReference type="InterPro" id="IPR011008">
    <property type="entry name" value="Dimeric_a/b-barrel"/>
</dbReference>
<dbReference type="OMA" id="REKSWSV"/>
<dbReference type="RefSeq" id="XP_062885542.1">
    <property type="nucleotide sequence ID" value="XM_063029587.1"/>
</dbReference>
<dbReference type="InterPro" id="IPR012577">
    <property type="entry name" value="NIPSNAP"/>
</dbReference>
<sequence>MAFLRATSRANPLTSLGRTPFAVAALHTSRPILHPAKTSPNSTIPPAAVGGERVPASQEDDPKQGGEGFFGALFWGSKTAKAEGLVDPDPSKQAHSTIVGRGKYVHEKITHAVIPSHRAQYLASAEKYFTSMMQKNGELGGVKLMGSWESIVGDVGSFTHILEYEGYKGFDTTRRAIAANPEMSALQSSILPHVTSRQHQLLSEFSFWPSSPPRDSGYPDGGIFEMRSYLLQPGKLLEWEYAWRRGLEARKRFVQPVGAFFSQAGQLHEVHHIWQYPDMEARKRTRDQAWSIGSWADTVRDTVKLAYRMKSTIMVPCPWSPIR</sequence>
<dbReference type="VEuPathDB" id="FungiDB:CNBG_5733"/>
<dbReference type="AlphaFoldDB" id="A0A095CHQ2"/>
<organism evidence="4 5">
    <name type="scientific">Cryptococcus deuterogattii (strain R265)</name>
    <name type="common">Cryptococcus gattii VGII (strain R265)</name>
    <dbReference type="NCBI Taxonomy" id="294750"/>
    <lineage>
        <taxon>Eukaryota</taxon>
        <taxon>Fungi</taxon>
        <taxon>Dikarya</taxon>
        <taxon>Basidiomycota</taxon>
        <taxon>Agaricomycotina</taxon>
        <taxon>Tremellomycetes</taxon>
        <taxon>Tremellales</taxon>
        <taxon>Cryptococcaceae</taxon>
        <taxon>Cryptococcus</taxon>
        <taxon>Cryptococcus gattii species complex</taxon>
    </lineage>
</organism>
<dbReference type="PANTHER" id="PTHR21017:SF17">
    <property type="entry name" value="PROTEIN NIPSNAP"/>
    <property type="match status" value="1"/>
</dbReference>
<dbReference type="KEGG" id="cdeu:CNBG_5733"/>
<dbReference type="GO" id="GO:0005739">
    <property type="term" value="C:mitochondrion"/>
    <property type="evidence" value="ECO:0007669"/>
    <property type="project" value="TreeGrafter"/>
</dbReference>
<dbReference type="Gene3D" id="3.30.70.100">
    <property type="match status" value="2"/>
</dbReference>
<evidence type="ECO:0000259" key="3">
    <source>
        <dbReference type="Pfam" id="PF07978"/>
    </source>
</evidence>
<gene>
    <name evidence="4" type="ORF">CNBG_5733</name>
</gene>
<keyword evidence="5" id="KW-1185">Reference proteome</keyword>
<dbReference type="InterPro" id="IPR051557">
    <property type="entry name" value="NipSnap_domain"/>
</dbReference>
<dbReference type="PANTHER" id="PTHR21017">
    <property type="entry name" value="NIPSNAP-RELATED"/>
    <property type="match status" value="1"/>
</dbReference>
<evidence type="ECO:0000256" key="1">
    <source>
        <dbReference type="ARBA" id="ARBA00005291"/>
    </source>
</evidence>
<reference evidence="4 5" key="2">
    <citation type="journal article" date="2018" name="Proc. Natl. Acad. Sci.">
        <title>RNAi is a critical determinant of centromere evolution in closely related fungi.</title>
        <authorList>
            <person name="Yadav V."/>
            <person name="Sun S."/>
            <person name="Billmyre R.B."/>
            <person name="Thimmappa B.C."/>
            <person name="Shea T."/>
            <person name="Lintner R."/>
            <person name="Bakkeren G."/>
            <person name="Cuomo C.A."/>
            <person name="Heitman J."/>
            <person name="Sanyal K."/>
        </authorList>
    </citation>
    <scope>NUCLEOTIDE SEQUENCE [LARGE SCALE GENOMIC DNA]</scope>
    <source>
        <strain evidence="4 5">R265</strain>
    </source>
</reference>
<dbReference type="STRING" id="294750.A0A095CHQ2"/>
<dbReference type="SUPFAM" id="SSF54909">
    <property type="entry name" value="Dimeric alpha+beta barrel"/>
    <property type="match status" value="2"/>
</dbReference>
<evidence type="ECO:0000256" key="2">
    <source>
        <dbReference type="SAM" id="MobiDB-lite"/>
    </source>
</evidence>
<dbReference type="Pfam" id="PF07978">
    <property type="entry name" value="NIPSNAP"/>
    <property type="match status" value="2"/>
</dbReference>
<name>A0A095CHQ2_CRYD2</name>
<dbReference type="OrthoDB" id="10262843at2759"/>
<dbReference type="FunFam" id="3.30.70.100:FF:000004">
    <property type="entry name" value="NIPSNAP family protein"/>
    <property type="match status" value="1"/>
</dbReference>
<accession>A0A095CHQ2</accession>
<feature type="domain" description="NIPSNAP" evidence="3">
    <location>
        <begin position="224"/>
        <end position="321"/>
    </location>
</feature>
<reference evidence="4 5" key="1">
    <citation type="journal article" date="2011" name="MBio">
        <title>Genome variation in Cryptococcus gattii, an emerging pathogen of immunocompetent hosts.</title>
        <authorList>
            <person name="D'Souza C.A."/>
            <person name="Kronstad J.W."/>
            <person name="Taylor G."/>
            <person name="Warren R."/>
            <person name="Yuen M."/>
            <person name="Hu G."/>
            <person name="Jung W.H."/>
            <person name="Sham A."/>
            <person name="Kidd S.E."/>
            <person name="Tangen K."/>
            <person name="Lee N."/>
            <person name="Zeilmaker T."/>
            <person name="Sawkins J."/>
            <person name="McVicker G."/>
            <person name="Shah S."/>
            <person name="Gnerre S."/>
            <person name="Griggs A."/>
            <person name="Zeng Q."/>
            <person name="Bartlett K."/>
            <person name="Li W."/>
            <person name="Wang X."/>
            <person name="Heitman J."/>
            <person name="Stajich J.E."/>
            <person name="Fraser J.A."/>
            <person name="Meyer W."/>
            <person name="Carter D."/>
            <person name="Schein J."/>
            <person name="Krzywinski M."/>
            <person name="Kwon-Chung K.J."/>
            <person name="Varma A."/>
            <person name="Wang J."/>
            <person name="Brunham R."/>
            <person name="Fyfe M."/>
            <person name="Ouellette B.F."/>
            <person name="Siddiqui A."/>
            <person name="Marra M."/>
            <person name="Jones S."/>
            <person name="Holt R."/>
            <person name="Birren B.W."/>
            <person name="Galagan J.E."/>
            <person name="Cuomo C.A."/>
        </authorList>
    </citation>
    <scope>NUCLEOTIDE SEQUENCE [LARGE SCALE GENOMIC DNA]</scope>
    <source>
        <strain evidence="4 5">R265</strain>
    </source>
</reference>
<feature type="domain" description="NIPSNAP" evidence="3">
    <location>
        <begin position="123"/>
        <end position="207"/>
    </location>
</feature>
<dbReference type="Proteomes" id="UP000029445">
    <property type="component" value="Chromosome 9"/>
</dbReference>
<dbReference type="GO" id="GO:0000423">
    <property type="term" value="P:mitophagy"/>
    <property type="evidence" value="ECO:0007669"/>
    <property type="project" value="UniProtKB-ARBA"/>
</dbReference>